<dbReference type="AlphaFoldDB" id="D8U8X9"/>
<dbReference type="InParanoid" id="D8U8X9"/>
<feature type="region of interest" description="Disordered" evidence="1">
    <location>
        <begin position="155"/>
        <end position="247"/>
    </location>
</feature>
<evidence type="ECO:0008006" key="4">
    <source>
        <dbReference type="Google" id="ProtNLM"/>
    </source>
</evidence>
<dbReference type="RefSeq" id="XP_002955071.1">
    <property type="nucleotide sequence ID" value="XM_002955025.1"/>
</dbReference>
<feature type="compositionally biased region" description="Polar residues" evidence="1">
    <location>
        <begin position="175"/>
        <end position="189"/>
    </location>
</feature>
<dbReference type="EMBL" id="GL378369">
    <property type="protein sequence ID" value="EFJ43825.1"/>
    <property type="molecule type" value="Genomic_DNA"/>
</dbReference>
<keyword evidence="3" id="KW-1185">Reference proteome</keyword>
<evidence type="ECO:0000313" key="2">
    <source>
        <dbReference type="EMBL" id="EFJ43825.1"/>
    </source>
</evidence>
<feature type="compositionally biased region" description="Low complexity" evidence="1">
    <location>
        <begin position="211"/>
        <end position="226"/>
    </location>
</feature>
<dbReference type="GeneID" id="9622087"/>
<reference evidence="2 3" key="1">
    <citation type="journal article" date="2010" name="Science">
        <title>Genomic analysis of organismal complexity in the multicellular green alga Volvox carteri.</title>
        <authorList>
            <person name="Prochnik S.E."/>
            <person name="Umen J."/>
            <person name="Nedelcu A.M."/>
            <person name="Hallmann A."/>
            <person name="Miller S.M."/>
            <person name="Nishii I."/>
            <person name="Ferris P."/>
            <person name="Kuo A."/>
            <person name="Mitros T."/>
            <person name="Fritz-Laylin L.K."/>
            <person name="Hellsten U."/>
            <person name="Chapman J."/>
            <person name="Simakov O."/>
            <person name="Rensing S.A."/>
            <person name="Terry A."/>
            <person name="Pangilinan J."/>
            <person name="Kapitonov V."/>
            <person name="Jurka J."/>
            <person name="Salamov A."/>
            <person name="Shapiro H."/>
            <person name="Schmutz J."/>
            <person name="Grimwood J."/>
            <person name="Lindquist E."/>
            <person name="Lucas S."/>
            <person name="Grigoriev I.V."/>
            <person name="Schmitt R."/>
            <person name="Kirk D."/>
            <person name="Rokhsar D.S."/>
        </authorList>
    </citation>
    <scope>NUCLEOTIDE SEQUENCE [LARGE SCALE GENOMIC DNA]</scope>
    <source>
        <strain evidence="3">f. Nagariensis / Eve</strain>
    </source>
</reference>
<dbReference type="Proteomes" id="UP000001058">
    <property type="component" value="Unassembled WGS sequence"/>
</dbReference>
<evidence type="ECO:0000313" key="3">
    <source>
        <dbReference type="Proteomes" id="UP000001058"/>
    </source>
</evidence>
<dbReference type="KEGG" id="vcn:VOLCADRAFT_95998"/>
<organism evidence="3">
    <name type="scientific">Volvox carteri f. nagariensis</name>
    <dbReference type="NCBI Taxonomy" id="3068"/>
    <lineage>
        <taxon>Eukaryota</taxon>
        <taxon>Viridiplantae</taxon>
        <taxon>Chlorophyta</taxon>
        <taxon>core chlorophytes</taxon>
        <taxon>Chlorophyceae</taxon>
        <taxon>CS clade</taxon>
        <taxon>Chlamydomonadales</taxon>
        <taxon>Volvocaceae</taxon>
        <taxon>Volvox</taxon>
    </lineage>
</organism>
<name>D8U8X9_VOLCA</name>
<gene>
    <name evidence="2" type="ORF">VOLCADRAFT_95998</name>
</gene>
<sequence length="247" mass="25099">MKEHQNLHNPGIFADLGSALRVCRVWRSALASRVLYRGHIARLAPPAPPPAALAAPAPAWPGLHPPALCSASGGQNSLACVKRLHIRSAAWRLTPSLAGLAELLPALTCLDLAPGMQELGSSTGFCSFPLNGIAIGRADEDLSLAEVGGCYAIEGRRQQPKQPGGRGALPGPLNRNGTIPGTAAVSASSERGGPHRRTRQDGGMGRRDVRPAPAATAAGATVPLAGLGSGGSGLGLGPAMLEAPQPS</sequence>
<feature type="compositionally biased region" description="Gly residues" evidence="1">
    <location>
        <begin position="227"/>
        <end position="236"/>
    </location>
</feature>
<proteinExistence type="predicted"/>
<protein>
    <recommendedName>
        <fullName evidence="4">F-box domain-containing protein</fullName>
    </recommendedName>
</protein>
<evidence type="ECO:0000256" key="1">
    <source>
        <dbReference type="SAM" id="MobiDB-lite"/>
    </source>
</evidence>
<accession>D8U8X9</accession>